<evidence type="ECO:0000256" key="3">
    <source>
        <dbReference type="ARBA" id="ARBA00022448"/>
    </source>
</evidence>
<evidence type="ECO:0000256" key="5">
    <source>
        <dbReference type="ARBA" id="ARBA00022692"/>
    </source>
</evidence>
<gene>
    <name evidence="15" type="ORF">GE061_018271</name>
</gene>
<name>A0A6A4J7V8_APOLU</name>
<comment type="caution">
    <text evidence="15">The sequence shown here is derived from an EMBL/GenBank/DDBJ whole genome shotgun (WGS) entry which is preliminary data.</text>
</comment>
<dbReference type="AlphaFoldDB" id="A0A6A4J7V8"/>
<dbReference type="PANTHER" id="PTHR42643">
    <property type="entry name" value="IONOTROPIC RECEPTOR 20A-RELATED"/>
    <property type="match status" value="1"/>
</dbReference>
<dbReference type="InterPro" id="IPR001320">
    <property type="entry name" value="Iontro_rcpt_C"/>
</dbReference>
<evidence type="ECO:0000256" key="2">
    <source>
        <dbReference type="ARBA" id="ARBA00008685"/>
    </source>
</evidence>
<accession>A0A6A4J7V8</accession>
<evidence type="ECO:0008006" key="17">
    <source>
        <dbReference type="Google" id="ProtNLM"/>
    </source>
</evidence>
<dbReference type="SUPFAM" id="SSF53850">
    <property type="entry name" value="Periplasmic binding protein-like II"/>
    <property type="match status" value="1"/>
</dbReference>
<keyword evidence="12" id="KW-0407">Ion channel</keyword>
<keyword evidence="4" id="KW-1003">Cell membrane</keyword>
<evidence type="ECO:0000259" key="14">
    <source>
        <dbReference type="Pfam" id="PF10613"/>
    </source>
</evidence>
<keyword evidence="6" id="KW-1133">Transmembrane helix</keyword>
<evidence type="ECO:0000256" key="4">
    <source>
        <dbReference type="ARBA" id="ARBA00022475"/>
    </source>
</evidence>
<evidence type="ECO:0000256" key="9">
    <source>
        <dbReference type="ARBA" id="ARBA00023170"/>
    </source>
</evidence>
<keyword evidence="7" id="KW-0406">Ion transport</keyword>
<evidence type="ECO:0000256" key="12">
    <source>
        <dbReference type="ARBA" id="ARBA00023303"/>
    </source>
</evidence>
<evidence type="ECO:0000256" key="8">
    <source>
        <dbReference type="ARBA" id="ARBA00023136"/>
    </source>
</evidence>
<evidence type="ECO:0000256" key="10">
    <source>
        <dbReference type="ARBA" id="ARBA00023180"/>
    </source>
</evidence>
<dbReference type="EMBL" id="WIXP02000008">
    <property type="protein sequence ID" value="KAF6207033.1"/>
    <property type="molecule type" value="Genomic_DNA"/>
</dbReference>
<keyword evidence="5" id="KW-0812">Transmembrane</keyword>
<evidence type="ECO:0000313" key="16">
    <source>
        <dbReference type="Proteomes" id="UP000466442"/>
    </source>
</evidence>
<evidence type="ECO:0000256" key="7">
    <source>
        <dbReference type="ARBA" id="ARBA00023065"/>
    </source>
</evidence>
<dbReference type="GO" id="GO:0005886">
    <property type="term" value="C:plasma membrane"/>
    <property type="evidence" value="ECO:0007669"/>
    <property type="project" value="UniProtKB-SubCell"/>
</dbReference>
<evidence type="ECO:0000256" key="6">
    <source>
        <dbReference type="ARBA" id="ARBA00022989"/>
    </source>
</evidence>
<dbReference type="GO" id="GO:0015276">
    <property type="term" value="F:ligand-gated monoatomic ion channel activity"/>
    <property type="evidence" value="ECO:0007669"/>
    <property type="project" value="InterPro"/>
</dbReference>
<evidence type="ECO:0000256" key="1">
    <source>
        <dbReference type="ARBA" id="ARBA00004651"/>
    </source>
</evidence>
<dbReference type="InterPro" id="IPR019594">
    <property type="entry name" value="Glu/Gly-bd"/>
</dbReference>
<keyword evidence="11" id="KW-1071">Ligand-gated ion channel</keyword>
<dbReference type="OrthoDB" id="9997229at2759"/>
<feature type="domain" description="Ionotropic glutamate receptor L-glutamate and glycine-binding" evidence="14">
    <location>
        <begin position="200"/>
        <end position="280"/>
    </location>
</feature>
<keyword evidence="16" id="KW-1185">Reference proteome</keyword>
<protein>
    <recommendedName>
        <fullName evidence="17">Ionotropic glutamate receptor C-terminal domain-containing protein</fullName>
    </recommendedName>
</protein>
<feature type="domain" description="Ionotropic glutamate receptor C-terminal" evidence="13">
    <location>
        <begin position="296"/>
        <end position="471"/>
    </location>
</feature>
<dbReference type="InterPro" id="IPR052192">
    <property type="entry name" value="Insect_Ionotropic_Sensory_Rcpt"/>
</dbReference>
<comment type="similarity">
    <text evidence="2">Belongs to the glutamate-gated ion channel (TC 1.A.10.1) family.</text>
</comment>
<keyword evidence="8" id="KW-0472">Membrane</keyword>
<proteinExistence type="inferred from homology"/>
<dbReference type="Gene3D" id="1.10.287.70">
    <property type="match status" value="1"/>
</dbReference>
<organism evidence="15 16">
    <name type="scientific">Apolygus lucorum</name>
    <name type="common">Small green plant bug</name>
    <name type="synonym">Lygocoris lucorum</name>
    <dbReference type="NCBI Taxonomy" id="248454"/>
    <lineage>
        <taxon>Eukaryota</taxon>
        <taxon>Metazoa</taxon>
        <taxon>Ecdysozoa</taxon>
        <taxon>Arthropoda</taxon>
        <taxon>Hexapoda</taxon>
        <taxon>Insecta</taxon>
        <taxon>Pterygota</taxon>
        <taxon>Neoptera</taxon>
        <taxon>Paraneoptera</taxon>
        <taxon>Hemiptera</taxon>
        <taxon>Heteroptera</taxon>
        <taxon>Panheteroptera</taxon>
        <taxon>Cimicomorpha</taxon>
        <taxon>Miridae</taxon>
        <taxon>Mirini</taxon>
        <taxon>Apolygus</taxon>
    </lineage>
</organism>
<dbReference type="GO" id="GO:0050906">
    <property type="term" value="P:detection of stimulus involved in sensory perception"/>
    <property type="evidence" value="ECO:0007669"/>
    <property type="project" value="UniProtKB-ARBA"/>
</dbReference>
<keyword evidence="10" id="KW-0325">Glycoprotein</keyword>
<reference evidence="15" key="1">
    <citation type="journal article" date="2021" name="Mol. Ecol. Resour.">
        <title>Apolygus lucorum genome provides insights into omnivorousness and mesophyll feeding.</title>
        <authorList>
            <person name="Liu Y."/>
            <person name="Liu H."/>
            <person name="Wang H."/>
            <person name="Huang T."/>
            <person name="Liu B."/>
            <person name="Yang B."/>
            <person name="Yin L."/>
            <person name="Li B."/>
            <person name="Zhang Y."/>
            <person name="Zhang S."/>
            <person name="Jiang F."/>
            <person name="Zhang X."/>
            <person name="Ren Y."/>
            <person name="Wang B."/>
            <person name="Wang S."/>
            <person name="Lu Y."/>
            <person name="Wu K."/>
            <person name="Fan W."/>
            <person name="Wang G."/>
        </authorList>
    </citation>
    <scope>NUCLEOTIDE SEQUENCE</scope>
    <source>
        <strain evidence="15">12Hb</strain>
    </source>
</reference>
<comment type="subcellular location">
    <subcellularLocation>
        <location evidence="1">Cell membrane</location>
        <topology evidence="1">Multi-pass membrane protein</topology>
    </subcellularLocation>
</comment>
<dbReference type="Gene3D" id="3.40.190.10">
    <property type="entry name" value="Periplasmic binding protein-like II"/>
    <property type="match status" value="1"/>
</dbReference>
<dbReference type="Proteomes" id="UP000466442">
    <property type="component" value="Unassembled WGS sequence"/>
</dbReference>
<evidence type="ECO:0000313" key="15">
    <source>
        <dbReference type="EMBL" id="KAF6207033.1"/>
    </source>
</evidence>
<sequence length="615" mass="70350">MGALLPYSMIAQYFLNVDISSIIIISCCSISYQAQLLKHLSGRGLSVSWTIDHLSQLEARRSGIALDVTCNQSNQILEDMSLRKMFGLEMEWLLMGEGEMPEEAELDDLYILPGSSAVLSMSSSTSVFFYDMYRITRRLPYKFTLLAEVGLVEEVVPKWKRPSRVDYERNLLTTVSVIHSLDRSKLTDPDVAEEDRWPAIHYPVVVNLADQLNFRFDLRLESVHGWKFPNGSFEGMIGVMEREEVDFGASGVIMREDRRKHVDYTVDYFEFKTGIIFKQPSLSSVSNIYLLPFARDVWAACGAFLLIVLIILCIALWASKTETFTPPGNFLDMVNIVLGYFCQQGSNLAPVTISGRITVFVLSLAALFLYTSYSANIVALLQSTSSVLKTLKDLSHSHLGLKVQINEYHLGYFLEAVDQDVITLYNRKVKNQPETFVNGTRGVEFMRTGDFAFCVEFDLAYKQISKTYQEEEKCGLGEMHLFFVPRLSIPVIKRSGHRDHFARMITWQWESGMLDRISRIWLARRPRCESKGAGYLKVGLKDFYPALQVIIVGLIVSFCLYIGELIADRGLKVYKRRIDHPNHLLEENLKFFRIMSFDSWKILVKKLVDPKINFK</sequence>
<dbReference type="PANTHER" id="PTHR42643:SF33">
    <property type="entry name" value="GLUTAMATE RECEPTOR 2-LIKE PROTEIN"/>
    <property type="match status" value="1"/>
</dbReference>
<keyword evidence="9" id="KW-0675">Receptor</keyword>
<evidence type="ECO:0000256" key="11">
    <source>
        <dbReference type="ARBA" id="ARBA00023286"/>
    </source>
</evidence>
<keyword evidence="3" id="KW-0813">Transport</keyword>
<dbReference type="Pfam" id="PF00060">
    <property type="entry name" value="Lig_chan"/>
    <property type="match status" value="1"/>
</dbReference>
<evidence type="ECO:0000259" key="13">
    <source>
        <dbReference type="Pfam" id="PF00060"/>
    </source>
</evidence>
<dbReference type="Pfam" id="PF10613">
    <property type="entry name" value="Lig_chan-Glu_bd"/>
    <property type="match status" value="1"/>
</dbReference>